<proteinExistence type="predicted"/>
<evidence type="ECO:0000259" key="3">
    <source>
        <dbReference type="Pfam" id="PF18962"/>
    </source>
</evidence>
<accession>A0ABV9HXM5</accession>
<protein>
    <submittedName>
        <fullName evidence="4">T9SS type A sorting domain-containing protein</fullName>
    </submittedName>
</protein>
<evidence type="ECO:0000313" key="4">
    <source>
        <dbReference type="EMBL" id="MFC4634673.1"/>
    </source>
</evidence>
<gene>
    <name evidence="4" type="ORF">ACFO3O_12185</name>
</gene>
<feature type="signal peptide" evidence="2">
    <location>
        <begin position="1"/>
        <end position="20"/>
    </location>
</feature>
<dbReference type="EMBL" id="JBHSFV010000007">
    <property type="protein sequence ID" value="MFC4634673.1"/>
    <property type="molecule type" value="Genomic_DNA"/>
</dbReference>
<dbReference type="RefSeq" id="WP_379979161.1">
    <property type="nucleotide sequence ID" value="NZ_JBHSFV010000007.1"/>
</dbReference>
<reference evidence="5" key="1">
    <citation type="journal article" date="2019" name="Int. J. Syst. Evol. Microbiol.">
        <title>The Global Catalogue of Microorganisms (GCM) 10K type strain sequencing project: providing services to taxonomists for standard genome sequencing and annotation.</title>
        <authorList>
            <consortium name="The Broad Institute Genomics Platform"/>
            <consortium name="The Broad Institute Genome Sequencing Center for Infectious Disease"/>
            <person name="Wu L."/>
            <person name="Ma J."/>
        </authorList>
    </citation>
    <scope>NUCLEOTIDE SEQUENCE [LARGE SCALE GENOMIC DNA]</scope>
    <source>
        <strain evidence="5">YJ-61-S</strain>
    </source>
</reference>
<evidence type="ECO:0000313" key="5">
    <source>
        <dbReference type="Proteomes" id="UP001596043"/>
    </source>
</evidence>
<dbReference type="InterPro" id="IPR026444">
    <property type="entry name" value="Secre_tail"/>
</dbReference>
<comment type="caution">
    <text evidence="4">The sequence shown here is derived from an EMBL/GenBank/DDBJ whole genome shotgun (WGS) entry which is preliminary data.</text>
</comment>
<dbReference type="Pfam" id="PF18962">
    <property type="entry name" value="Por_Secre_tail"/>
    <property type="match status" value="1"/>
</dbReference>
<feature type="chain" id="PRO_5047028527" evidence="2">
    <location>
        <begin position="21"/>
        <end position="892"/>
    </location>
</feature>
<dbReference type="Proteomes" id="UP001596043">
    <property type="component" value="Unassembled WGS sequence"/>
</dbReference>
<organism evidence="4 5">
    <name type="scientific">Dokdonia ponticola</name>
    <dbReference type="NCBI Taxonomy" id="2041041"/>
    <lineage>
        <taxon>Bacteria</taxon>
        <taxon>Pseudomonadati</taxon>
        <taxon>Bacteroidota</taxon>
        <taxon>Flavobacteriia</taxon>
        <taxon>Flavobacteriales</taxon>
        <taxon>Flavobacteriaceae</taxon>
        <taxon>Dokdonia</taxon>
    </lineage>
</organism>
<sequence>MKKVLLLLSISVLTICVLQAQTTFTYTGTGNWTDTANWSPSYPGTTLNTGDTAFIEAGATVSTTTSTMIQGQVFNFGEFNNNSLLTITGSFLNRSVLNNTNTGTLTINNSGVLNNNASSFINNNNVINNNSGGTIVNFATINNNLSGTLNNNGGALLRNDNGSGQINNSGSIILSQNGTLFGRNSFHIGNQINSGILVPGNGIGIYRFNNDYTHQMTARLDIQIVGATTVGTDYDQVEVIGNTQLAGTLNVSLPSAFVPQIGDSFTILTSNSISGTFDTVNFPTIPNGVFNITYTSTEVILTVSCPTTTTYTIAGGWDNGAPTSSVRAIITEDYDTATMGLGDITACELIVNTGATLTVSDGNFISVENDITINGMLDVANTGSVVQVAEDAITIKNGDITIHKITPPIAANNFVVMGEPMTNGRIRDNVYENSRAVFSIIPWNFVPFPIDFDVFPEFEFSENFLDDNNDYLFEIPYDPFVPGEGPPPIPGMRNPGQALLVFPSSSVDDPVQTYNLDYTIGTLNSGTITVPINYNGPATTNNYNLLGNPYPSAIDVTAFINANDAVNEVYYWDHITSPSSDLPGFGTSNFSMNDVSVRNAMMGIAAVNGGTEPGQFMASGQGFGIKADQAEMMAGTPVVFTNSIRVTGNNDGFRNPETQTGIDKLWLNLTTTAFEEAMAQTGIGFTSNATPAIDKGYDTPRLGTFLSLFTTVDSGELLGIQARETFNTDMEIALGFSTSIEEVTPYTISIDKFEGIAIENATVFIIDHVLNTIVNLNEQPYTFTAQKGLHTDRFTIVFQDRDVLSADGESFRESVINLYPNPSQGQVTVAYAGPSTLEKAVITDINGKIIKRIDLQNFDQTQTMDLGDLATGMYFMQITSQETTVTKKLLIR</sequence>
<dbReference type="NCBIfam" id="TIGR04183">
    <property type="entry name" value="Por_Secre_tail"/>
    <property type="match status" value="1"/>
</dbReference>
<keyword evidence="1 2" id="KW-0732">Signal</keyword>
<evidence type="ECO:0000256" key="1">
    <source>
        <dbReference type="ARBA" id="ARBA00022729"/>
    </source>
</evidence>
<feature type="domain" description="Secretion system C-terminal sorting" evidence="3">
    <location>
        <begin position="818"/>
        <end position="891"/>
    </location>
</feature>
<evidence type="ECO:0000256" key="2">
    <source>
        <dbReference type="SAM" id="SignalP"/>
    </source>
</evidence>
<name>A0ABV9HXM5_9FLAO</name>
<keyword evidence="5" id="KW-1185">Reference proteome</keyword>